<dbReference type="GeneID" id="40315867"/>
<keyword evidence="1" id="KW-1133">Transmembrane helix</keyword>
<dbReference type="AlphaFoldDB" id="A0A3R7LCF2"/>
<keyword evidence="3" id="KW-1185">Reference proteome</keyword>
<name>A0A3R7LCF2_9TRYP</name>
<dbReference type="Proteomes" id="UP000284403">
    <property type="component" value="Unassembled WGS sequence"/>
</dbReference>
<sequence length="116" mass="13005">MHSRRSPRRGGRSTEATLMTQFMRYLPLLLGLVTHLPGFLAGLALVCLYFAIVGRDALKHEYAPVAGFHVAALLLLRELVKPWREGKAQAAAVRQRLASQRTLADEVQLQWRATLD</sequence>
<reference evidence="2 3" key="1">
    <citation type="journal article" date="2018" name="BMC Genomics">
        <title>Genomic comparison of Trypanosoma conorhini and Trypanosoma rangeli to Trypanosoma cruzi strains of high and low virulence.</title>
        <authorList>
            <person name="Bradwell K.R."/>
            <person name="Koparde V.N."/>
            <person name="Matveyev A.V."/>
            <person name="Serrano M.G."/>
            <person name="Alves J.M."/>
            <person name="Parikh H."/>
            <person name="Huang B."/>
            <person name="Lee V."/>
            <person name="Espinosa-Alvarez O."/>
            <person name="Ortiz P.A."/>
            <person name="Costa-Martins A.G."/>
            <person name="Teixeira M.M."/>
            <person name="Buck G.A."/>
        </authorList>
    </citation>
    <scope>NUCLEOTIDE SEQUENCE [LARGE SCALE GENOMIC DNA]</scope>
    <source>
        <strain evidence="2 3">025E</strain>
    </source>
</reference>
<evidence type="ECO:0000313" key="3">
    <source>
        <dbReference type="Proteomes" id="UP000284403"/>
    </source>
</evidence>
<evidence type="ECO:0000256" key="1">
    <source>
        <dbReference type="SAM" id="Phobius"/>
    </source>
</evidence>
<feature type="transmembrane region" description="Helical" evidence="1">
    <location>
        <begin position="28"/>
        <end position="51"/>
    </location>
</feature>
<comment type="caution">
    <text evidence="2">The sequence shown here is derived from an EMBL/GenBank/DDBJ whole genome shotgun (WGS) entry which is preliminary data.</text>
</comment>
<protein>
    <submittedName>
        <fullName evidence="2">Uncharacterized protein</fullName>
    </submittedName>
</protein>
<accession>A0A3R7LCF2</accession>
<dbReference type="EMBL" id="MKKU01000083">
    <property type="protein sequence ID" value="RNF25576.1"/>
    <property type="molecule type" value="Genomic_DNA"/>
</dbReference>
<dbReference type="RefSeq" id="XP_029230782.1">
    <property type="nucleotide sequence ID" value="XM_029369185.1"/>
</dbReference>
<keyword evidence="1" id="KW-0812">Transmembrane</keyword>
<evidence type="ECO:0000313" key="2">
    <source>
        <dbReference type="EMBL" id="RNF25576.1"/>
    </source>
</evidence>
<proteinExistence type="predicted"/>
<dbReference type="OrthoDB" id="271742at2759"/>
<organism evidence="2 3">
    <name type="scientific">Trypanosoma conorhini</name>
    <dbReference type="NCBI Taxonomy" id="83891"/>
    <lineage>
        <taxon>Eukaryota</taxon>
        <taxon>Discoba</taxon>
        <taxon>Euglenozoa</taxon>
        <taxon>Kinetoplastea</taxon>
        <taxon>Metakinetoplastina</taxon>
        <taxon>Trypanosomatida</taxon>
        <taxon>Trypanosomatidae</taxon>
        <taxon>Trypanosoma</taxon>
    </lineage>
</organism>
<keyword evidence="1" id="KW-0472">Membrane</keyword>
<gene>
    <name evidence="2" type="ORF">Tco025E_02256</name>
</gene>